<dbReference type="SUPFAM" id="SSF56436">
    <property type="entry name" value="C-type lectin-like"/>
    <property type="match status" value="1"/>
</dbReference>
<gene>
    <name evidence="2" type="ORF">BpHYR1_052911</name>
</gene>
<evidence type="ECO:0000259" key="1">
    <source>
        <dbReference type="SMART" id="SM00034"/>
    </source>
</evidence>
<protein>
    <submittedName>
        <fullName evidence="2">C-type lectin domain family 4 member M-like</fullName>
    </submittedName>
</protein>
<dbReference type="GO" id="GO:0030246">
    <property type="term" value="F:carbohydrate binding"/>
    <property type="evidence" value="ECO:0007669"/>
    <property type="project" value="UniProtKB-KW"/>
</dbReference>
<evidence type="ECO:0000313" key="2">
    <source>
        <dbReference type="EMBL" id="RMZ97386.1"/>
    </source>
</evidence>
<dbReference type="InterPro" id="IPR016187">
    <property type="entry name" value="CTDL_fold"/>
</dbReference>
<keyword evidence="3" id="KW-1185">Reference proteome</keyword>
<dbReference type="Pfam" id="PF00059">
    <property type="entry name" value="Lectin_C"/>
    <property type="match status" value="1"/>
</dbReference>
<dbReference type="InterPro" id="IPR016186">
    <property type="entry name" value="C-type_lectin-like/link_sf"/>
</dbReference>
<organism evidence="2 3">
    <name type="scientific">Brachionus plicatilis</name>
    <name type="common">Marine rotifer</name>
    <name type="synonym">Brachionus muelleri</name>
    <dbReference type="NCBI Taxonomy" id="10195"/>
    <lineage>
        <taxon>Eukaryota</taxon>
        <taxon>Metazoa</taxon>
        <taxon>Spiralia</taxon>
        <taxon>Gnathifera</taxon>
        <taxon>Rotifera</taxon>
        <taxon>Eurotatoria</taxon>
        <taxon>Monogononta</taxon>
        <taxon>Pseudotrocha</taxon>
        <taxon>Ploima</taxon>
        <taxon>Brachionidae</taxon>
        <taxon>Brachionus</taxon>
    </lineage>
</organism>
<name>A0A3M7PE29_BRAPC</name>
<dbReference type="SMART" id="SM00034">
    <property type="entry name" value="CLECT"/>
    <property type="match status" value="1"/>
</dbReference>
<feature type="domain" description="C-type lectin" evidence="1">
    <location>
        <begin position="83"/>
        <end position="210"/>
    </location>
</feature>
<dbReference type="Proteomes" id="UP000276133">
    <property type="component" value="Unassembled WGS sequence"/>
</dbReference>
<sequence length="220" mass="25868">MGGIELKIFKSTNRLFCLKECVVQFYCHQALFDVKTKECFLFSGYSLDLEMMNQNRQLYMRIYEIYNKDLVYFSNKLNTYLPCPKGFKKFSKYPNSCYHISGLEKKFYDAKKYCEQIHSFLPRTKNTNERELVESFAKVNSHTWVDSFITGLDQEFKWGDGSSINATLYINNFGGNSTYLKQQALVLKEAKLLDAEEESKAMINSFYINSLRRNFKLKIT</sequence>
<evidence type="ECO:0000313" key="3">
    <source>
        <dbReference type="Proteomes" id="UP000276133"/>
    </source>
</evidence>
<dbReference type="Gene3D" id="3.10.100.10">
    <property type="entry name" value="Mannose-Binding Protein A, subunit A"/>
    <property type="match status" value="1"/>
</dbReference>
<dbReference type="InterPro" id="IPR001304">
    <property type="entry name" value="C-type_lectin-like"/>
</dbReference>
<proteinExistence type="predicted"/>
<keyword evidence="2" id="KW-0430">Lectin</keyword>
<dbReference type="AlphaFoldDB" id="A0A3M7PE29"/>
<dbReference type="EMBL" id="REGN01011442">
    <property type="protein sequence ID" value="RMZ97386.1"/>
    <property type="molecule type" value="Genomic_DNA"/>
</dbReference>
<dbReference type="SUPFAM" id="SSF57414">
    <property type="entry name" value="Hairpin loop containing domain-like"/>
    <property type="match status" value="1"/>
</dbReference>
<accession>A0A3M7PE29</accession>
<reference evidence="2 3" key="1">
    <citation type="journal article" date="2018" name="Sci. Rep.">
        <title>Genomic signatures of local adaptation to the degree of environmental predictability in rotifers.</title>
        <authorList>
            <person name="Franch-Gras L."/>
            <person name="Hahn C."/>
            <person name="Garcia-Roger E.M."/>
            <person name="Carmona M.J."/>
            <person name="Serra M."/>
            <person name="Gomez A."/>
        </authorList>
    </citation>
    <scope>NUCLEOTIDE SEQUENCE [LARGE SCALE GENOMIC DNA]</scope>
    <source>
        <strain evidence="2">HYR1</strain>
    </source>
</reference>
<comment type="caution">
    <text evidence="2">The sequence shown here is derived from an EMBL/GenBank/DDBJ whole genome shotgun (WGS) entry which is preliminary data.</text>
</comment>